<feature type="domain" description="RNase III" evidence="18">
    <location>
        <begin position="1777"/>
        <end position="1979"/>
    </location>
</feature>
<dbReference type="SMART" id="SM00358">
    <property type="entry name" value="DSRM"/>
    <property type="match status" value="1"/>
</dbReference>
<dbReference type="GO" id="GO:0031054">
    <property type="term" value="P:pre-miRNA processing"/>
    <property type="evidence" value="ECO:0007669"/>
    <property type="project" value="InterPro"/>
</dbReference>
<proteinExistence type="predicted"/>
<dbReference type="InterPro" id="IPR044441">
    <property type="entry name" value="DICER_DSRM"/>
</dbReference>
<feature type="region of interest" description="Disordered" evidence="16">
    <location>
        <begin position="15"/>
        <end position="62"/>
    </location>
</feature>
<feature type="domain" description="Dicer dsRNA-binding fold" evidence="20">
    <location>
        <begin position="692"/>
        <end position="788"/>
    </location>
</feature>
<evidence type="ECO:0000256" key="10">
    <source>
        <dbReference type="ARBA" id="ARBA00022840"/>
    </source>
</evidence>
<reference evidence="21" key="1">
    <citation type="submission" date="2021-02" db="EMBL/GenBank/DDBJ databases">
        <authorList>
            <person name="Nowell W R."/>
        </authorList>
    </citation>
    <scope>NUCLEOTIDE SEQUENCE</scope>
    <source>
        <strain evidence="21">Ploen Becks lab</strain>
    </source>
</reference>
<dbReference type="FunFam" id="3.30.160.20:FF:000015">
    <property type="entry name" value="endoribonuclease Dicer"/>
    <property type="match status" value="1"/>
</dbReference>
<gene>
    <name evidence="21" type="ORF">OXX778_LOCUS56</name>
</gene>
<keyword evidence="7" id="KW-0255">Endonuclease</keyword>
<dbReference type="GO" id="GO:0003723">
    <property type="term" value="F:RNA binding"/>
    <property type="evidence" value="ECO:0007669"/>
    <property type="project" value="UniProtKB-UniRule"/>
</dbReference>
<dbReference type="GO" id="GO:0046872">
    <property type="term" value="F:metal ion binding"/>
    <property type="evidence" value="ECO:0007669"/>
    <property type="project" value="UniProtKB-KW"/>
</dbReference>
<evidence type="ECO:0000256" key="12">
    <source>
        <dbReference type="ARBA" id="ARBA00022884"/>
    </source>
</evidence>
<dbReference type="GO" id="GO:0005634">
    <property type="term" value="C:nucleus"/>
    <property type="evidence" value="ECO:0007669"/>
    <property type="project" value="TreeGrafter"/>
</dbReference>
<dbReference type="SMART" id="SM00949">
    <property type="entry name" value="PAZ"/>
    <property type="match status" value="1"/>
</dbReference>
<dbReference type="EMBL" id="CAJNOC010000003">
    <property type="protein sequence ID" value="CAF0703520.1"/>
    <property type="molecule type" value="Genomic_DNA"/>
</dbReference>
<comment type="caution">
    <text evidence="21">The sequence shown here is derived from an EMBL/GenBank/DDBJ whole genome shotgun (WGS) entry which is preliminary data.</text>
</comment>
<evidence type="ECO:0000259" key="17">
    <source>
        <dbReference type="PROSITE" id="PS50137"/>
    </source>
</evidence>
<dbReference type="SUPFAM" id="SSF69065">
    <property type="entry name" value="RNase III domain-like"/>
    <property type="match status" value="2"/>
</dbReference>
<dbReference type="FunFam" id="1.10.1520.10:FF:000023">
    <property type="entry name" value="Endoribonuclease dcr-1"/>
    <property type="match status" value="1"/>
</dbReference>
<keyword evidence="13" id="KW-0943">RNA-mediated gene silencing</keyword>
<dbReference type="GO" id="GO:0004525">
    <property type="term" value="F:ribonuclease III activity"/>
    <property type="evidence" value="ECO:0007669"/>
    <property type="project" value="InterPro"/>
</dbReference>
<dbReference type="InterPro" id="IPR000999">
    <property type="entry name" value="RNase_III_dom"/>
</dbReference>
<name>A0A813M096_9BILA</name>
<evidence type="ECO:0000256" key="6">
    <source>
        <dbReference type="ARBA" id="ARBA00022741"/>
    </source>
</evidence>
<dbReference type="Pfam" id="PF20932">
    <property type="entry name" value="Dicer_dsRBD"/>
    <property type="match status" value="1"/>
</dbReference>
<evidence type="ECO:0000256" key="2">
    <source>
        <dbReference type="ARBA" id="ARBA00001946"/>
    </source>
</evidence>
<dbReference type="SMART" id="SM00535">
    <property type="entry name" value="RIBOc"/>
    <property type="match status" value="2"/>
</dbReference>
<accession>A0A813M096</accession>
<sequence length="2075" mass="241255">MDHFDEAILDNFTFENPKKPSNIDQTPSSPYLKPTHSKFKHSGHKSQNNDHQKHNRNRKSKLMPWNTEILRDRFTPQPFQVQLIDAYIKKLTDPDIKNKNFLVFMKNKEFKNYLKIMIFKEFQVQLGEIEILTKQKKLVILVTNMGSDVSKYVELISRHTTLKLAGIDSNLMSNLDLKLKKDAELLIMNITVLNELLKKSYLTCSEIALVVFEEASSAYHNNSYSLVLDYFKKPTKNTIIVGFGTLDINKSTDPNDIKQHLEYLKNIFNSDFVETATDLLDTNNIFNGYEPKECINICDSVNCLKHDDFEVKLREKIKNSYLFLEEMNKFYIHSNSFYKSTTNLKEIQNYINLLCIRVLNECVYLLNEVGIWCLAKSLLPFICQLDKLSNYIENADKKLNTHDESDLEFEEILIDNEIKKIKILENPSVQQVLSLKYTSTILRELREMCIKQFVNCKYQSMNLENPIEYFLLNFTTPKVRSLVNLLREPCLNSNNINQDELCSLILVQNKQVATSLSLLLKKLSKEDPGLSYLYPNYIIGPTSLNNNNNELDHVTSNQNTDCFKQEDILRKFYSGELNLLICTYEMEEKIQSPNCVNLIVRFNCSVSTQNPDELPFDYFSYISIKTRAKTKNSYCHFFIENDNFTNFFKQFSKFKKIENILSNEYSHMIDLNRPIRLAGSENFKAFLNYEQAIYFINKYCIRLPSDALTQLTPKVELKIRKNTLGLNEYQSILYLPINSGCRDSIQSDWFQDSNLAKMNAAYKACLILFTLNEVNEYLEPVTKEIFYRQRHKPDIDDEREWTLFNSYIEKIPKNSLNQDNLNQNLSNYMSHRPGGNKRKQTYKRKFSPYLNSVNLVSPQQPSYLYAIHFNLTTPLQLDPNVTSGPKKLKIFGILISKPLLEIVDFPIFTSIGEETIHLDLVKSSIYLTPNQLKILKIFHKFLFSNVLRMEGRGALSSSLLQNPNNIKQSNQTNGYFICLLNENTLEFDWDLMSSIEGCSDRTFMRVPEYVRKVVDEDDEENEVNEENDKKPIYKFLESKYQDSVVVPYYRNIDIQPQFYCVSQIDYSLNPLSAFPVSSNSKASPFETFYQYFAYKYRILITDLNQPLLIVNHPSTRLNLLTPRYMNMKACVLQKSYHQAFKADKKSSSNQIFLVPELVNVHPLSASVWRRCLCLPSILYRINSLLNIEEFRREIAKSTGVGVPWFGEKFPRLEFLWDTNREIEVSNVPDHEVDIATIENEKKIICQTENEIDPNWNFEIGEWDANCIKELNKNKNKNFEAQFLNFKPGDSTASGWNDENFKTLFIDPNDMNFFGEDILDSDFDDEINDDDVEDKSKIVEDVEEKDEEFDNELQEDEEDEIQPQKFIIDLNTLKADMKKKSAKLVSKLNISSTNCNLVKNLARNSLNTEHLESTIKINEQDYDFSLANLTNDSVYFKQEKNISVPLKIDPNEFSNLEWLNKIDFKTSSDEFQTYLKELKNSLFENSTCKNGLNNYQILNEDLKILLPLNLNQIKEKVNGFSKIEHKKIRRKKLKKNLANLNLRNTDWEFHFSLDDEFKDEKSPGPALLLQALTLSNAGDGFDLERLETVGDSFLKQAITVYLFFSYPNIHEGKLSYLRSKQVSNYNLFKLGKRKNLQELIISNKFDPLDSWLPPLYDSVVNLADSQNDFSTMLYSKMNNNSKLVTNKATEKPKNEKFDKYKDHILSDKSIADCVESIIGAYLITSGPQAALQVMSWFGLEVLLKAKCEDGSEVLVNLPEVPPPIINDLEKLDQLLYGYEAFEACIGYKFKQPAYLLQAFTHSSYTQNTVTDCYQRLEFLGDAILDYVITRHLYEDKKRHSPGELTDLRSALVNNNIFAHLAVKYEFYKYFKYSSPVMYTIIDSFVQNQKNRNDEFDLDEDFLDFPIDDEDEDEYFLFMNNADNIEDSDIKNTSSLIDLDSQEQPYQYFTHRSNEFEELEVPKCLGDIFESVAGAIFLDSNKSFDTVWRVYYGLMKPHIDKFTSEVPKSPIRELLELEPEAAKFEKPERTIDGKIRVTVSVFGRGKFKGIGRNYRIAKNAAAKLALKFLKSQSKSDD</sequence>
<dbReference type="CDD" id="cd10843">
    <property type="entry name" value="DSRM_DICER"/>
    <property type="match status" value="1"/>
</dbReference>
<keyword evidence="11" id="KW-0460">Magnesium</keyword>
<dbReference type="InterPro" id="IPR005034">
    <property type="entry name" value="Dicer_dimerisation"/>
</dbReference>
<keyword evidence="9" id="KW-0347">Helicase</keyword>
<keyword evidence="12 15" id="KW-0694">RNA-binding</keyword>
<keyword evidence="4" id="KW-0479">Metal-binding</keyword>
<dbReference type="GO" id="GO:0006309">
    <property type="term" value="P:apoptotic DNA fragmentation"/>
    <property type="evidence" value="ECO:0007669"/>
    <property type="project" value="TreeGrafter"/>
</dbReference>
<dbReference type="PROSITE" id="PS00517">
    <property type="entry name" value="RNASE_3_1"/>
    <property type="match status" value="1"/>
</dbReference>
<dbReference type="Gene3D" id="3.30.160.20">
    <property type="match status" value="1"/>
</dbReference>
<evidence type="ECO:0000256" key="16">
    <source>
        <dbReference type="SAM" id="MobiDB-lite"/>
    </source>
</evidence>
<keyword evidence="5" id="KW-0677">Repeat</keyword>
<dbReference type="GO" id="GO:0005737">
    <property type="term" value="C:cytoplasm"/>
    <property type="evidence" value="ECO:0007669"/>
    <property type="project" value="TreeGrafter"/>
</dbReference>
<evidence type="ECO:0000256" key="9">
    <source>
        <dbReference type="ARBA" id="ARBA00022806"/>
    </source>
</evidence>
<feature type="domain" description="DRBM" evidence="17">
    <location>
        <begin position="2046"/>
        <end position="2069"/>
    </location>
</feature>
<dbReference type="InterPro" id="IPR027417">
    <property type="entry name" value="P-loop_NTPase"/>
</dbReference>
<evidence type="ECO:0000256" key="14">
    <source>
        <dbReference type="ARBA" id="ARBA00023211"/>
    </source>
</evidence>
<dbReference type="Proteomes" id="UP000663879">
    <property type="component" value="Unassembled WGS sequence"/>
</dbReference>
<feature type="domain" description="RNase III" evidence="18">
    <location>
        <begin position="1566"/>
        <end position="1725"/>
    </location>
</feature>
<evidence type="ECO:0000259" key="18">
    <source>
        <dbReference type="PROSITE" id="PS50142"/>
    </source>
</evidence>
<dbReference type="GO" id="GO:0030422">
    <property type="term" value="P:siRNA processing"/>
    <property type="evidence" value="ECO:0007669"/>
    <property type="project" value="InterPro"/>
</dbReference>
<dbReference type="SUPFAM" id="SSF101690">
    <property type="entry name" value="PAZ domain"/>
    <property type="match status" value="1"/>
</dbReference>
<evidence type="ECO:0000256" key="13">
    <source>
        <dbReference type="ARBA" id="ARBA00023158"/>
    </source>
</evidence>
<evidence type="ECO:0000256" key="5">
    <source>
        <dbReference type="ARBA" id="ARBA00022737"/>
    </source>
</evidence>
<comment type="cofactor">
    <cofactor evidence="1">
        <name>Mn(2+)</name>
        <dbReference type="ChEBI" id="CHEBI:29035"/>
    </cofactor>
</comment>
<feature type="compositionally biased region" description="Basic residues" evidence="16">
    <location>
        <begin position="35"/>
        <end position="44"/>
    </location>
</feature>
<dbReference type="Pfam" id="PF00636">
    <property type="entry name" value="Ribonuclease_3"/>
    <property type="match status" value="2"/>
</dbReference>
<dbReference type="InterPro" id="IPR036085">
    <property type="entry name" value="PAZ_dom_sf"/>
</dbReference>
<dbReference type="PROSITE" id="PS50137">
    <property type="entry name" value="DS_RBD"/>
    <property type="match status" value="1"/>
</dbReference>
<comment type="cofactor">
    <cofactor evidence="2">
        <name>Mg(2+)</name>
        <dbReference type="ChEBI" id="CHEBI:18420"/>
    </cofactor>
</comment>
<dbReference type="CDD" id="cd00593">
    <property type="entry name" value="RIBOc"/>
    <property type="match status" value="2"/>
</dbReference>
<dbReference type="GO" id="GO:0004530">
    <property type="term" value="F:deoxyribonuclease I activity"/>
    <property type="evidence" value="ECO:0007669"/>
    <property type="project" value="TreeGrafter"/>
</dbReference>
<dbReference type="GO" id="GO:0004386">
    <property type="term" value="F:helicase activity"/>
    <property type="evidence" value="ECO:0007669"/>
    <property type="project" value="UniProtKB-KW"/>
</dbReference>
<keyword evidence="14" id="KW-0464">Manganese</keyword>
<dbReference type="GO" id="GO:0005524">
    <property type="term" value="F:ATP binding"/>
    <property type="evidence" value="ECO:0007669"/>
    <property type="project" value="UniProtKB-KW"/>
</dbReference>
<dbReference type="PROSITE" id="PS50142">
    <property type="entry name" value="RNASE_3_2"/>
    <property type="match status" value="2"/>
</dbReference>
<dbReference type="Pfam" id="PF02170">
    <property type="entry name" value="PAZ"/>
    <property type="match status" value="1"/>
</dbReference>
<keyword evidence="22" id="KW-1185">Reference proteome</keyword>
<dbReference type="Pfam" id="PF20931">
    <property type="entry name" value="Dicer_platform"/>
    <property type="match status" value="1"/>
</dbReference>
<dbReference type="PROSITE" id="PS51327">
    <property type="entry name" value="DICER_DSRBF"/>
    <property type="match status" value="1"/>
</dbReference>
<dbReference type="InterPro" id="IPR048512">
    <property type="entry name" value="Dicer_platform"/>
</dbReference>
<dbReference type="InterPro" id="IPR036389">
    <property type="entry name" value="RNase_III_sf"/>
</dbReference>
<dbReference type="PROSITE" id="PS50821">
    <property type="entry name" value="PAZ"/>
    <property type="match status" value="1"/>
</dbReference>
<protein>
    <submittedName>
        <fullName evidence="21">Uncharacterized protein</fullName>
    </submittedName>
</protein>
<dbReference type="Gene3D" id="3.30.160.380">
    <property type="entry name" value="Dicer dimerisation domain"/>
    <property type="match status" value="1"/>
</dbReference>
<dbReference type="Gene3D" id="1.10.1520.10">
    <property type="entry name" value="Ribonuclease III domain"/>
    <property type="match status" value="2"/>
</dbReference>
<dbReference type="GO" id="GO:0070578">
    <property type="term" value="C:RISC-loading complex"/>
    <property type="evidence" value="ECO:0007669"/>
    <property type="project" value="TreeGrafter"/>
</dbReference>
<dbReference type="PANTHER" id="PTHR14950">
    <property type="entry name" value="DICER-RELATED"/>
    <property type="match status" value="1"/>
</dbReference>
<evidence type="ECO:0000256" key="3">
    <source>
        <dbReference type="ARBA" id="ARBA00022722"/>
    </source>
</evidence>
<dbReference type="InterPro" id="IPR014720">
    <property type="entry name" value="dsRBD_dom"/>
</dbReference>
<keyword evidence="8" id="KW-0378">Hydrolase</keyword>
<dbReference type="Gene3D" id="2.170.260.10">
    <property type="entry name" value="paz domain"/>
    <property type="match status" value="1"/>
</dbReference>
<dbReference type="OrthoDB" id="2392202at2759"/>
<evidence type="ECO:0000256" key="7">
    <source>
        <dbReference type="ARBA" id="ARBA00022759"/>
    </source>
</evidence>
<evidence type="ECO:0000256" key="8">
    <source>
        <dbReference type="ARBA" id="ARBA00022801"/>
    </source>
</evidence>
<keyword evidence="10" id="KW-0067">ATP-binding</keyword>
<organism evidence="21 22">
    <name type="scientific">Brachionus calyciflorus</name>
    <dbReference type="NCBI Taxonomy" id="104777"/>
    <lineage>
        <taxon>Eukaryota</taxon>
        <taxon>Metazoa</taxon>
        <taxon>Spiralia</taxon>
        <taxon>Gnathifera</taxon>
        <taxon>Rotifera</taxon>
        <taxon>Eurotatoria</taxon>
        <taxon>Monogononta</taxon>
        <taxon>Pseudotrocha</taxon>
        <taxon>Ploima</taxon>
        <taxon>Brachionidae</taxon>
        <taxon>Brachionus</taxon>
    </lineage>
</organism>
<dbReference type="InterPro" id="IPR003100">
    <property type="entry name" value="PAZ_dom"/>
</dbReference>
<evidence type="ECO:0000313" key="21">
    <source>
        <dbReference type="EMBL" id="CAF0703520.1"/>
    </source>
</evidence>
<keyword evidence="6" id="KW-0547">Nucleotide-binding</keyword>
<dbReference type="InterPro" id="IPR038248">
    <property type="entry name" value="Dicer_dimer_sf"/>
</dbReference>
<keyword evidence="3" id="KW-0540">Nuclease</keyword>
<evidence type="ECO:0000259" key="20">
    <source>
        <dbReference type="PROSITE" id="PS51327"/>
    </source>
</evidence>
<feature type="domain" description="PAZ" evidence="19">
    <location>
        <begin position="1005"/>
        <end position="1162"/>
    </location>
</feature>
<evidence type="ECO:0000256" key="4">
    <source>
        <dbReference type="ARBA" id="ARBA00022723"/>
    </source>
</evidence>
<evidence type="ECO:0000259" key="19">
    <source>
        <dbReference type="PROSITE" id="PS50821"/>
    </source>
</evidence>
<evidence type="ECO:0000256" key="11">
    <source>
        <dbReference type="ARBA" id="ARBA00022842"/>
    </source>
</evidence>
<dbReference type="Pfam" id="PF03368">
    <property type="entry name" value="Dicer_dimer"/>
    <property type="match status" value="1"/>
</dbReference>
<dbReference type="PANTHER" id="PTHR14950:SF37">
    <property type="entry name" value="ENDORIBONUCLEASE DICER"/>
    <property type="match status" value="1"/>
</dbReference>
<evidence type="ECO:0000313" key="22">
    <source>
        <dbReference type="Proteomes" id="UP000663879"/>
    </source>
</evidence>
<evidence type="ECO:0000256" key="1">
    <source>
        <dbReference type="ARBA" id="ARBA00001936"/>
    </source>
</evidence>
<dbReference type="Gene3D" id="3.40.50.300">
    <property type="entry name" value="P-loop containing nucleotide triphosphate hydrolases"/>
    <property type="match status" value="2"/>
</dbReference>
<dbReference type="SUPFAM" id="SSF54768">
    <property type="entry name" value="dsRNA-binding domain-like"/>
    <property type="match status" value="1"/>
</dbReference>
<evidence type="ECO:0000256" key="15">
    <source>
        <dbReference type="PROSITE-ProRule" id="PRU00657"/>
    </source>
</evidence>